<evidence type="ECO:0000313" key="5">
    <source>
        <dbReference type="Proteomes" id="UP000256269"/>
    </source>
</evidence>
<protein>
    <submittedName>
        <fullName evidence="4">SDR family mycofactocin-dependent oxidoreductase</fullName>
    </submittedName>
</protein>
<dbReference type="EMBL" id="QUNO01000002">
    <property type="protein sequence ID" value="REH53984.1"/>
    <property type="molecule type" value="Genomic_DNA"/>
</dbReference>
<reference evidence="4 5" key="1">
    <citation type="submission" date="2018-08" db="EMBL/GenBank/DDBJ databases">
        <title>Genomic Encyclopedia of Archaeal and Bacterial Type Strains, Phase II (KMG-II): from individual species to whole genera.</title>
        <authorList>
            <person name="Goeker M."/>
        </authorList>
    </citation>
    <scope>NUCLEOTIDE SEQUENCE [LARGE SCALE GENOMIC DNA]</scope>
    <source>
        <strain evidence="4 5">DSM 45791</strain>
    </source>
</reference>
<proteinExistence type="inferred from homology"/>
<evidence type="ECO:0000313" key="4">
    <source>
        <dbReference type="EMBL" id="REH53984.1"/>
    </source>
</evidence>
<dbReference type="Pfam" id="PF13561">
    <property type="entry name" value="adh_short_C2"/>
    <property type="match status" value="1"/>
</dbReference>
<dbReference type="Gene3D" id="3.40.50.720">
    <property type="entry name" value="NAD(P)-binding Rossmann-like Domain"/>
    <property type="match status" value="1"/>
</dbReference>
<gene>
    <name evidence="4" type="ORF">BCF44_102216</name>
</gene>
<dbReference type="GO" id="GO:0016491">
    <property type="term" value="F:oxidoreductase activity"/>
    <property type="evidence" value="ECO:0007669"/>
    <property type="project" value="UniProtKB-KW"/>
</dbReference>
<dbReference type="RefSeq" id="WP_116173088.1">
    <property type="nucleotide sequence ID" value="NZ_CP144375.1"/>
</dbReference>
<dbReference type="FunFam" id="3.40.50.720:FF:000084">
    <property type="entry name" value="Short-chain dehydrogenase reductase"/>
    <property type="match status" value="1"/>
</dbReference>
<dbReference type="NCBIfam" id="TIGR03971">
    <property type="entry name" value="SDR_subfam_1"/>
    <property type="match status" value="1"/>
</dbReference>
<comment type="similarity">
    <text evidence="1">Belongs to the short-chain dehydrogenases/reductases (SDR) family.</text>
</comment>
<keyword evidence="2" id="KW-0560">Oxidoreductase</keyword>
<dbReference type="PANTHER" id="PTHR24321">
    <property type="entry name" value="DEHYDROGENASES, SHORT CHAIN"/>
    <property type="match status" value="1"/>
</dbReference>
<dbReference type="AlphaFoldDB" id="A0A3E0I5F1"/>
<evidence type="ECO:0000256" key="1">
    <source>
        <dbReference type="ARBA" id="ARBA00006484"/>
    </source>
</evidence>
<comment type="caution">
    <text evidence="4">The sequence shown here is derived from an EMBL/GenBank/DDBJ whole genome shotgun (WGS) entry which is preliminary data.</text>
</comment>
<dbReference type="Proteomes" id="UP000256269">
    <property type="component" value="Unassembled WGS sequence"/>
</dbReference>
<dbReference type="InterPro" id="IPR036291">
    <property type="entry name" value="NAD(P)-bd_dom_sf"/>
</dbReference>
<keyword evidence="3" id="KW-0520">NAD</keyword>
<dbReference type="SUPFAM" id="SSF51735">
    <property type="entry name" value="NAD(P)-binding Rossmann-fold domains"/>
    <property type="match status" value="1"/>
</dbReference>
<dbReference type="PRINTS" id="PR00081">
    <property type="entry name" value="GDHRDH"/>
</dbReference>
<keyword evidence="5" id="KW-1185">Reference proteome</keyword>
<dbReference type="PANTHER" id="PTHR24321:SF8">
    <property type="entry name" value="ESTRADIOL 17-BETA-DEHYDROGENASE 8-RELATED"/>
    <property type="match status" value="1"/>
</dbReference>
<sequence>MGRVADKVVAITGAARGQGRSHAVRLAEEGADIIAIDLCEDVEIAEYAMATAEDLEETARLVEKTGRRIVTRKADVRDYAALKTAIAEGVAELGRLDSVVANAGISPIGQGRPVRAFTDTLDINLVGAINTVHAALPHLADGSSIVVIGSAAGLIPGRGGNGPEGPGGAGYSFSKQTLAEYVNTLALQLAQSGTRVNAVHPTNCNTAMLHSAPMYRTFRPDLEEPTREDAELGFVAFQAMPIPYVEPSDVSHAVTYLVSDESRYVTGLQLKVDGGALVKLGF</sequence>
<dbReference type="InterPro" id="IPR002347">
    <property type="entry name" value="SDR_fam"/>
</dbReference>
<dbReference type="CDD" id="cd05233">
    <property type="entry name" value="SDR_c"/>
    <property type="match status" value="1"/>
</dbReference>
<accession>A0A3E0I5F1</accession>
<name>A0A3E0I5F1_9PSEU</name>
<dbReference type="OrthoDB" id="3206777at2"/>
<evidence type="ECO:0000256" key="3">
    <source>
        <dbReference type="ARBA" id="ARBA00023027"/>
    </source>
</evidence>
<evidence type="ECO:0000256" key="2">
    <source>
        <dbReference type="ARBA" id="ARBA00023002"/>
    </source>
</evidence>
<dbReference type="InterPro" id="IPR023985">
    <property type="entry name" value="SDR_subfam_1"/>
</dbReference>
<organism evidence="4 5">
    <name type="scientific">Kutzneria buriramensis</name>
    <dbReference type="NCBI Taxonomy" id="1045776"/>
    <lineage>
        <taxon>Bacteria</taxon>
        <taxon>Bacillati</taxon>
        <taxon>Actinomycetota</taxon>
        <taxon>Actinomycetes</taxon>
        <taxon>Pseudonocardiales</taxon>
        <taxon>Pseudonocardiaceae</taxon>
        <taxon>Kutzneria</taxon>
    </lineage>
</organism>